<keyword evidence="4" id="KW-0812">Transmembrane</keyword>
<dbReference type="Pfam" id="PF03403">
    <property type="entry name" value="PAF-AH_p_II"/>
    <property type="match status" value="1"/>
</dbReference>
<feature type="transmembrane region" description="Helical" evidence="4">
    <location>
        <begin position="60"/>
        <end position="79"/>
    </location>
</feature>
<evidence type="ECO:0000256" key="3">
    <source>
        <dbReference type="ARBA" id="ARBA00023098"/>
    </source>
</evidence>
<dbReference type="InterPro" id="IPR029058">
    <property type="entry name" value="AB_hydrolase_fold"/>
</dbReference>
<accession>A0A840P8S1</accession>
<keyword evidence="1 5" id="KW-0378">Hydrolase</keyword>
<dbReference type="GO" id="GO:0003847">
    <property type="term" value="F:1-alkyl-2-acetylglycerophosphocholine esterase activity"/>
    <property type="evidence" value="ECO:0007669"/>
    <property type="project" value="TreeGrafter"/>
</dbReference>
<keyword evidence="4" id="KW-0472">Membrane</keyword>
<name>A0A840P8S1_9ACTN</name>
<keyword evidence="4" id="KW-1133">Transmembrane helix</keyword>
<keyword evidence="3" id="KW-0443">Lipid metabolism</keyword>
<dbReference type="PANTHER" id="PTHR10272">
    <property type="entry name" value="PLATELET-ACTIVATING FACTOR ACETYLHYDROLASE"/>
    <property type="match status" value="1"/>
</dbReference>
<dbReference type="Gene3D" id="3.40.50.1820">
    <property type="entry name" value="alpha/beta hydrolase"/>
    <property type="match status" value="1"/>
</dbReference>
<dbReference type="EMBL" id="JACHGN010000009">
    <property type="protein sequence ID" value="MBB5135016.1"/>
    <property type="molecule type" value="Genomic_DNA"/>
</dbReference>
<dbReference type="Proteomes" id="UP000578449">
    <property type="component" value="Unassembled WGS sequence"/>
</dbReference>
<evidence type="ECO:0000256" key="2">
    <source>
        <dbReference type="ARBA" id="ARBA00022963"/>
    </source>
</evidence>
<dbReference type="SUPFAM" id="SSF53474">
    <property type="entry name" value="alpha/beta-Hydrolases"/>
    <property type="match status" value="1"/>
</dbReference>
<evidence type="ECO:0000313" key="5">
    <source>
        <dbReference type="EMBL" id="MBB5135016.1"/>
    </source>
</evidence>
<evidence type="ECO:0000256" key="1">
    <source>
        <dbReference type="ARBA" id="ARBA00022801"/>
    </source>
</evidence>
<dbReference type="GO" id="GO:0016042">
    <property type="term" value="P:lipid catabolic process"/>
    <property type="evidence" value="ECO:0007669"/>
    <property type="project" value="UniProtKB-KW"/>
</dbReference>
<keyword evidence="6" id="KW-1185">Reference proteome</keyword>
<dbReference type="PANTHER" id="PTHR10272:SF0">
    <property type="entry name" value="PLATELET-ACTIVATING FACTOR ACETYLHYDROLASE"/>
    <property type="match status" value="1"/>
</dbReference>
<feature type="transmembrane region" description="Helical" evidence="4">
    <location>
        <begin position="91"/>
        <end position="112"/>
    </location>
</feature>
<organism evidence="5 6">
    <name type="scientific">Thermocatellispora tengchongensis</name>
    <dbReference type="NCBI Taxonomy" id="1073253"/>
    <lineage>
        <taxon>Bacteria</taxon>
        <taxon>Bacillati</taxon>
        <taxon>Actinomycetota</taxon>
        <taxon>Actinomycetes</taxon>
        <taxon>Streptosporangiales</taxon>
        <taxon>Streptosporangiaceae</taxon>
        <taxon>Thermocatellispora</taxon>
    </lineage>
</organism>
<gene>
    <name evidence="5" type="ORF">HNP84_004750</name>
</gene>
<feature type="transmembrane region" description="Helical" evidence="4">
    <location>
        <begin position="6"/>
        <end position="28"/>
    </location>
</feature>
<comment type="caution">
    <text evidence="5">The sequence shown here is derived from an EMBL/GenBank/DDBJ whole genome shotgun (WGS) entry which is preliminary data.</text>
</comment>
<sequence>MPVTILGLSPAEFAVVPAAVALVAVRLFPPRARRPVASAAAAVFAVSAVVAAVLGVRWQLAPVLAGGAVALALAVPTLLGRRAWPAGRWPAVAGSAACLALILAGGAVAWALPVPVFPEPSGPYAVGTTVVQWTDAGRAETATAARDDRRTVVVQLWYPARESPDAPRAHYLGRTPGEARAVARGAAAYLGVPGFVLDHLPMVRTHAVPGAPVAEGGGRFPVVLFSPGLGGVRTQNTAWAEELASRGYVVAGLDHPYDSAVVTLADGREIRTRVAATGDPERDERLAAGWTAVRAADLGFVLTQLARLDRGEIPGPLTGRLDTGRAAVTGHSIGGAAALQALRQDDRFAAAIDIDGFPRDPAPRAFHRPVLALTQDVRRGENPDYIPRLTEVLRLGTATDYLLTVPGSAHLTFTDAPLYLPPLPALAGSSGRTDGLRVTAAATVAFLDTVLHGRRDDLTAALSQYGELTVH</sequence>
<keyword evidence="2" id="KW-0442">Lipid degradation</keyword>
<proteinExistence type="predicted"/>
<evidence type="ECO:0000256" key="4">
    <source>
        <dbReference type="SAM" id="Phobius"/>
    </source>
</evidence>
<protein>
    <submittedName>
        <fullName evidence="5">Putative dienelactone hydrolase</fullName>
    </submittedName>
</protein>
<feature type="transmembrane region" description="Helical" evidence="4">
    <location>
        <begin position="35"/>
        <end position="54"/>
    </location>
</feature>
<evidence type="ECO:0000313" key="6">
    <source>
        <dbReference type="Proteomes" id="UP000578449"/>
    </source>
</evidence>
<reference evidence="5 6" key="1">
    <citation type="submission" date="2020-08" db="EMBL/GenBank/DDBJ databases">
        <title>Genomic Encyclopedia of Type Strains, Phase IV (KMG-IV): sequencing the most valuable type-strain genomes for metagenomic binning, comparative biology and taxonomic classification.</title>
        <authorList>
            <person name="Goeker M."/>
        </authorList>
    </citation>
    <scope>NUCLEOTIDE SEQUENCE [LARGE SCALE GENOMIC DNA]</scope>
    <source>
        <strain evidence="5 6">DSM 45615</strain>
    </source>
</reference>
<dbReference type="AlphaFoldDB" id="A0A840P8S1"/>
<dbReference type="RefSeq" id="WP_185051867.1">
    <property type="nucleotide sequence ID" value="NZ_BAABIX010000004.1"/>
</dbReference>